<dbReference type="Proteomes" id="UP000887116">
    <property type="component" value="Unassembled WGS sequence"/>
</dbReference>
<sequence length="88" mass="10129">MNEKLYQVTRENSFVKGLTKMPEIYHPAIEELIGQLEVNPFTVAEKNLSGVHKGYIKRIGGWRVIYIVDKNSKIVKLVKVAPRKNAYK</sequence>
<keyword evidence="1" id="KW-1277">Toxin-antitoxin system</keyword>
<comment type="caution">
    <text evidence="2">The sequence shown here is derived from an EMBL/GenBank/DDBJ whole genome shotgun (WGS) entry which is preliminary data.</text>
</comment>
<dbReference type="AlphaFoldDB" id="A0A8X6M583"/>
<name>A0A8X6M583_TRICU</name>
<reference evidence="2" key="1">
    <citation type="submission" date="2020-07" db="EMBL/GenBank/DDBJ databases">
        <title>Multicomponent nature underlies the extraordinary mechanical properties of spider dragline silk.</title>
        <authorList>
            <person name="Kono N."/>
            <person name="Nakamura H."/>
            <person name="Mori M."/>
            <person name="Yoshida Y."/>
            <person name="Ohtoshi R."/>
            <person name="Malay A.D."/>
            <person name="Moran D.A.P."/>
            <person name="Tomita M."/>
            <person name="Numata K."/>
            <person name="Arakawa K."/>
        </authorList>
    </citation>
    <scope>NUCLEOTIDE SEQUENCE</scope>
</reference>
<accession>A0A8X6M583</accession>
<proteinExistence type="predicted"/>
<dbReference type="SUPFAM" id="SSF143011">
    <property type="entry name" value="RelE-like"/>
    <property type="match status" value="1"/>
</dbReference>
<evidence type="ECO:0000313" key="2">
    <source>
        <dbReference type="EMBL" id="GFR31794.1"/>
    </source>
</evidence>
<dbReference type="OrthoDB" id="6415196at2759"/>
<dbReference type="Pfam" id="PF05016">
    <property type="entry name" value="ParE_toxin"/>
    <property type="match status" value="1"/>
</dbReference>
<evidence type="ECO:0000313" key="3">
    <source>
        <dbReference type="Proteomes" id="UP000887116"/>
    </source>
</evidence>
<keyword evidence="3" id="KW-1185">Reference proteome</keyword>
<protein>
    <submittedName>
        <fullName evidence="2">Uncharacterized protein</fullName>
    </submittedName>
</protein>
<dbReference type="InterPro" id="IPR035093">
    <property type="entry name" value="RelE/ParE_toxin_dom_sf"/>
</dbReference>
<organism evidence="2 3">
    <name type="scientific">Trichonephila clavata</name>
    <name type="common">Joro spider</name>
    <name type="synonym">Nephila clavata</name>
    <dbReference type="NCBI Taxonomy" id="2740835"/>
    <lineage>
        <taxon>Eukaryota</taxon>
        <taxon>Metazoa</taxon>
        <taxon>Ecdysozoa</taxon>
        <taxon>Arthropoda</taxon>
        <taxon>Chelicerata</taxon>
        <taxon>Arachnida</taxon>
        <taxon>Araneae</taxon>
        <taxon>Araneomorphae</taxon>
        <taxon>Entelegynae</taxon>
        <taxon>Araneoidea</taxon>
        <taxon>Nephilidae</taxon>
        <taxon>Trichonephila</taxon>
    </lineage>
</organism>
<evidence type="ECO:0000256" key="1">
    <source>
        <dbReference type="ARBA" id="ARBA00022649"/>
    </source>
</evidence>
<dbReference type="EMBL" id="BMAO01039492">
    <property type="protein sequence ID" value="GFR31794.1"/>
    <property type="molecule type" value="Genomic_DNA"/>
</dbReference>
<dbReference type="Gene3D" id="3.30.2310.20">
    <property type="entry name" value="RelE-like"/>
    <property type="match status" value="1"/>
</dbReference>
<gene>
    <name evidence="2" type="ORF">TNCT_22991</name>
</gene>
<dbReference type="InterPro" id="IPR007712">
    <property type="entry name" value="RelE/ParE_toxin"/>
</dbReference>